<dbReference type="HOGENOM" id="CLU_3101914_0_0_5"/>
<organism evidence="1 2">
    <name type="scientific">Salipiger bermudensis (strain DSM 26914 / JCM 13377 / KCTC 12554 / HTCC2601)</name>
    <name type="common">Pelagibaca bermudensis</name>
    <dbReference type="NCBI Taxonomy" id="314265"/>
    <lineage>
        <taxon>Bacteria</taxon>
        <taxon>Pseudomonadati</taxon>
        <taxon>Pseudomonadota</taxon>
        <taxon>Alphaproteobacteria</taxon>
        <taxon>Rhodobacterales</taxon>
        <taxon>Roseobacteraceae</taxon>
        <taxon>Salipiger</taxon>
    </lineage>
</organism>
<evidence type="ECO:0000313" key="2">
    <source>
        <dbReference type="Proteomes" id="UP000006230"/>
    </source>
</evidence>
<name>Q0FU14_SALBH</name>
<reference evidence="1 2" key="1">
    <citation type="journal article" date="2010" name="J. Bacteriol.">
        <title>Genome sequences of Pelagibaca bermudensis HTCC2601T and Maritimibacter alkaliphilus HTCC2654T, the type strains of two marine Roseobacter genera.</title>
        <authorList>
            <person name="Thrash J.C."/>
            <person name="Cho J.C."/>
            <person name="Ferriera S."/>
            <person name="Johnson J."/>
            <person name="Vergin K.L."/>
            <person name="Giovannoni S.J."/>
        </authorList>
    </citation>
    <scope>NUCLEOTIDE SEQUENCE [LARGE SCALE GENOMIC DNA]</scope>
    <source>
        <strain evidence="2">DSM 26914 / JCM 13377 / KCTC 12554 / HTCC2601</strain>
    </source>
</reference>
<dbReference type="STRING" id="314265.R2601_19649"/>
<evidence type="ECO:0000313" key="1">
    <source>
        <dbReference type="EMBL" id="EAU47585.1"/>
    </source>
</evidence>
<dbReference type="EMBL" id="AATQ01000005">
    <property type="protein sequence ID" value="EAU47585.1"/>
    <property type="molecule type" value="Genomic_DNA"/>
</dbReference>
<gene>
    <name evidence="1" type="ORF">R2601_19649</name>
</gene>
<keyword evidence="2" id="KW-1185">Reference proteome</keyword>
<protein>
    <submittedName>
        <fullName evidence="1">Uncharacterized protein</fullName>
    </submittedName>
</protein>
<accession>Q0FU14</accession>
<sequence length="51" mass="5886">MQCISDRQFAQFRLQINTLAAQNRTRDVSGCPHTEVMHIDQPKDELNETVV</sequence>
<comment type="caution">
    <text evidence="1">The sequence shown here is derived from an EMBL/GenBank/DDBJ whole genome shotgun (WGS) entry which is preliminary data.</text>
</comment>
<dbReference type="Proteomes" id="UP000006230">
    <property type="component" value="Unassembled WGS sequence"/>
</dbReference>
<dbReference type="AlphaFoldDB" id="Q0FU14"/>
<proteinExistence type="predicted"/>